<protein>
    <recommendedName>
        <fullName evidence="10">phytanoyl-CoA dioxygenase</fullName>
        <ecNumber evidence="10">1.14.11.18</ecNumber>
    </recommendedName>
    <alternativeName>
        <fullName evidence="11">Phytanic acid oxidase</fullName>
    </alternativeName>
    <alternativeName>
        <fullName evidence="12">Phytanoyl-CoA alpha-hydroxylase</fullName>
    </alternativeName>
</protein>
<dbReference type="GO" id="GO:0031418">
    <property type="term" value="F:L-ascorbic acid binding"/>
    <property type="evidence" value="ECO:0007669"/>
    <property type="project" value="UniProtKB-KW"/>
</dbReference>
<dbReference type="Pfam" id="PF05721">
    <property type="entry name" value="PhyH"/>
    <property type="match status" value="1"/>
</dbReference>
<keyword evidence="6" id="KW-0847">Vitamin C</keyword>
<comment type="caution">
    <text evidence="13">The sequence shown here is derived from an EMBL/GenBank/DDBJ whole genome shotgun (WGS) entry which is preliminary data.</text>
</comment>
<dbReference type="EMBL" id="CAJFCW020000005">
    <property type="protein sequence ID" value="CAG9121953.1"/>
    <property type="molecule type" value="Genomic_DNA"/>
</dbReference>
<dbReference type="GO" id="GO:0048244">
    <property type="term" value="F:phytanoyl-CoA dioxygenase activity"/>
    <property type="evidence" value="ECO:0007669"/>
    <property type="project" value="UniProtKB-EC"/>
</dbReference>
<evidence type="ECO:0000256" key="2">
    <source>
        <dbReference type="ARBA" id="ARBA00001962"/>
    </source>
</evidence>
<dbReference type="OrthoDB" id="2328924at2759"/>
<reference evidence="13" key="1">
    <citation type="submission" date="2020-09" db="EMBL/GenBank/DDBJ databases">
        <authorList>
            <person name="Kikuchi T."/>
        </authorList>
    </citation>
    <scope>NUCLEOTIDE SEQUENCE</scope>
    <source>
        <strain evidence="13">SH1</strain>
    </source>
</reference>
<evidence type="ECO:0000256" key="6">
    <source>
        <dbReference type="ARBA" id="ARBA00022896"/>
    </source>
</evidence>
<dbReference type="GO" id="GO:0046872">
    <property type="term" value="F:metal ion binding"/>
    <property type="evidence" value="ECO:0007669"/>
    <property type="project" value="UniProtKB-KW"/>
</dbReference>
<evidence type="ECO:0000313" key="13">
    <source>
        <dbReference type="EMBL" id="CAD5226253.1"/>
    </source>
</evidence>
<comment type="pathway">
    <text evidence="3">Lipid metabolism; fatty acid metabolism.</text>
</comment>
<dbReference type="PANTHER" id="PTHR21308:SF1">
    <property type="entry name" value="PHYTANOYL-COA DIOXYGENASE, PEROXISOMAL"/>
    <property type="match status" value="1"/>
</dbReference>
<evidence type="ECO:0000256" key="7">
    <source>
        <dbReference type="ARBA" id="ARBA00022964"/>
    </source>
</evidence>
<dbReference type="InterPro" id="IPR047128">
    <property type="entry name" value="PhyH"/>
</dbReference>
<proteinExistence type="inferred from homology"/>
<dbReference type="InterPro" id="IPR008775">
    <property type="entry name" value="Phytyl_CoA_dOase-like"/>
</dbReference>
<keyword evidence="5" id="KW-0479">Metal-binding</keyword>
<comment type="similarity">
    <text evidence="4">Belongs to the PhyH family.</text>
</comment>
<dbReference type="Gene3D" id="2.60.120.620">
    <property type="entry name" value="q2cbj1_9rhob like domain"/>
    <property type="match status" value="1"/>
</dbReference>
<evidence type="ECO:0000256" key="1">
    <source>
        <dbReference type="ARBA" id="ARBA00001961"/>
    </source>
</evidence>
<evidence type="ECO:0000256" key="11">
    <source>
        <dbReference type="ARBA" id="ARBA00034921"/>
    </source>
</evidence>
<evidence type="ECO:0000256" key="5">
    <source>
        <dbReference type="ARBA" id="ARBA00022723"/>
    </source>
</evidence>
<gene>
    <name evidence="13" type="ORF">BOKJ2_LOCUS11985</name>
</gene>
<name>A0A811LEZ9_9BILA</name>
<dbReference type="GO" id="GO:0005777">
    <property type="term" value="C:peroxisome"/>
    <property type="evidence" value="ECO:0007669"/>
    <property type="project" value="UniProtKB-ARBA"/>
</dbReference>
<dbReference type="EC" id="1.14.11.18" evidence="10"/>
<keyword evidence="14" id="KW-1185">Reference proteome</keyword>
<sequence>MSQAKPDYSKPGQVLSQAQLEFYNKNGYIVLKNVVSKAELQRYLTRFRQICEGKNVPSEMIVMRDVAIAQSEFKSGEKAITKLQDFNFDPVLFDFCRNQSILDVVNDLIGSDDGNIMSMHTMLINKPPDSGKLTSRHPLHQDLQYFPFRPADYICCAWTAMEKVNRQNGCLVVVPGSHKGRLLDHHYPKWEGGVNKAYYGIQDYDPNTKKVYVEMEAGDTVFFHPILIHGSGTNRTDGFRKAISCHYANGSKCNYIDVTGTNQEVLAKEIVEMAKAKCLKRGIEWPNWSFADVWRVRGRPVGNDRAHL</sequence>
<evidence type="ECO:0000256" key="10">
    <source>
        <dbReference type="ARBA" id="ARBA00034809"/>
    </source>
</evidence>
<dbReference type="AlphaFoldDB" id="A0A811LEZ9"/>
<dbReference type="EMBL" id="CAJFDH010000005">
    <property type="protein sequence ID" value="CAD5226253.1"/>
    <property type="molecule type" value="Genomic_DNA"/>
</dbReference>
<evidence type="ECO:0000256" key="8">
    <source>
        <dbReference type="ARBA" id="ARBA00023002"/>
    </source>
</evidence>
<comment type="cofactor">
    <cofactor evidence="1">
        <name>L-ascorbate</name>
        <dbReference type="ChEBI" id="CHEBI:38290"/>
    </cofactor>
</comment>
<keyword evidence="7" id="KW-0223">Dioxygenase</keyword>
<dbReference type="SUPFAM" id="SSF51197">
    <property type="entry name" value="Clavaminate synthase-like"/>
    <property type="match status" value="1"/>
</dbReference>
<dbReference type="GO" id="GO:0001561">
    <property type="term" value="P:fatty acid alpha-oxidation"/>
    <property type="evidence" value="ECO:0007669"/>
    <property type="project" value="InterPro"/>
</dbReference>
<dbReference type="PANTHER" id="PTHR21308">
    <property type="entry name" value="PHYTANOYL-COA ALPHA-HYDROXYLASE"/>
    <property type="match status" value="1"/>
</dbReference>
<evidence type="ECO:0000256" key="9">
    <source>
        <dbReference type="ARBA" id="ARBA00023004"/>
    </source>
</evidence>
<dbReference type="Proteomes" id="UP000783686">
    <property type="component" value="Unassembled WGS sequence"/>
</dbReference>
<accession>A0A811LEZ9</accession>
<dbReference type="Proteomes" id="UP000614601">
    <property type="component" value="Unassembled WGS sequence"/>
</dbReference>
<keyword evidence="9" id="KW-0408">Iron</keyword>
<evidence type="ECO:0000256" key="3">
    <source>
        <dbReference type="ARBA" id="ARBA00004872"/>
    </source>
</evidence>
<comment type="cofactor">
    <cofactor evidence="2">
        <name>Fe cation</name>
        <dbReference type="ChEBI" id="CHEBI:24875"/>
    </cofactor>
</comment>
<organism evidence="13 14">
    <name type="scientific">Bursaphelenchus okinawaensis</name>
    <dbReference type="NCBI Taxonomy" id="465554"/>
    <lineage>
        <taxon>Eukaryota</taxon>
        <taxon>Metazoa</taxon>
        <taxon>Ecdysozoa</taxon>
        <taxon>Nematoda</taxon>
        <taxon>Chromadorea</taxon>
        <taxon>Rhabditida</taxon>
        <taxon>Tylenchina</taxon>
        <taxon>Tylenchomorpha</taxon>
        <taxon>Aphelenchoidea</taxon>
        <taxon>Aphelenchoididae</taxon>
        <taxon>Bursaphelenchus</taxon>
    </lineage>
</organism>
<dbReference type="FunFam" id="2.60.120.620:FF:000012">
    <property type="entry name" value="Phytanoyl-CoA dioxygenase, peroxisomal"/>
    <property type="match status" value="1"/>
</dbReference>
<evidence type="ECO:0000256" key="4">
    <source>
        <dbReference type="ARBA" id="ARBA00005830"/>
    </source>
</evidence>
<evidence type="ECO:0000313" key="14">
    <source>
        <dbReference type="Proteomes" id="UP000614601"/>
    </source>
</evidence>
<evidence type="ECO:0000256" key="12">
    <source>
        <dbReference type="ARBA" id="ARBA00034924"/>
    </source>
</evidence>
<keyword evidence="8" id="KW-0560">Oxidoreductase</keyword>